<sequence>MCRIVFLQWYVEITPFFRRSFACLCSNIGILKQCLIFKVYYLVAFLVRYAAQNMQQNHGTTSSSSMAVTLLYQSAGFGKKCMKYETN</sequence>
<organism evidence="1">
    <name type="scientific">Ixodes ricinus</name>
    <name type="common">Common tick</name>
    <name type="synonym">Acarus ricinus</name>
    <dbReference type="NCBI Taxonomy" id="34613"/>
    <lineage>
        <taxon>Eukaryota</taxon>
        <taxon>Metazoa</taxon>
        <taxon>Ecdysozoa</taxon>
        <taxon>Arthropoda</taxon>
        <taxon>Chelicerata</taxon>
        <taxon>Arachnida</taxon>
        <taxon>Acari</taxon>
        <taxon>Parasitiformes</taxon>
        <taxon>Ixodida</taxon>
        <taxon>Ixodoidea</taxon>
        <taxon>Ixodidae</taxon>
        <taxon>Ixodinae</taxon>
        <taxon>Ixodes</taxon>
    </lineage>
</organism>
<protein>
    <submittedName>
        <fullName evidence="1">Uncharacterized protein</fullName>
    </submittedName>
</protein>
<dbReference type="EMBL" id="GIFC01003674">
    <property type="protein sequence ID" value="MXU85757.1"/>
    <property type="molecule type" value="Transcribed_RNA"/>
</dbReference>
<dbReference type="AlphaFoldDB" id="A0A6B0U9E7"/>
<accession>A0A6B0U9E7</accession>
<name>A0A6B0U9E7_IXORI</name>
<proteinExistence type="predicted"/>
<reference evidence="1" key="1">
    <citation type="submission" date="2019-12" db="EMBL/GenBank/DDBJ databases">
        <title>An insight into the sialome of adult female Ixodes ricinus ticks feeding for 6 days.</title>
        <authorList>
            <person name="Perner J."/>
            <person name="Ribeiro J.M.C."/>
        </authorList>
    </citation>
    <scope>NUCLEOTIDE SEQUENCE</scope>
    <source>
        <strain evidence="1">Semi-engorged</strain>
        <tissue evidence="1">Salivary glands</tissue>
    </source>
</reference>
<evidence type="ECO:0000313" key="1">
    <source>
        <dbReference type="EMBL" id="MXU85757.1"/>
    </source>
</evidence>